<organism evidence="3 4">
    <name type="scientific">Sungkyunkwania multivorans</name>
    <dbReference type="NCBI Taxonomy" id="1173618"/>
    <lineage>
        <taxon>Bacteria</taxon>
        <taxon>Pseudomonadati</taxon>
        <taxon>Bacteroidota</taxon>
        <taxon>Flavobacteriia</taxon>
        <taxon>Flavobacteriales</taxon>
        <taxon>Flavobacteriaceae</taxon>
        <taxon>Sungkyunkwania</taxon>
    </lineage>
</organism>
<dbReference type="InterPro" id="IPR012878">
    <property type="entry name" value="Beta-AFase-like_GH127_cat"/>
</dbReference>
<comment type="caution">
    <text evidence="3">The sequence shown here is derived from an EMBL/GenBank/DDBJ whole genome shotgun (WGS) entry which is preliminary data.</text>
</comment>
<proteinExistence type="predicted"/>
<dbReference type="InterPro" id="IPR024705">
    <property type="entry name" value="Ssp411"/>
</dbReference>
<feature type="domain" description="Spermatogenesis-associated protein 20-like TRX" evidence="1">
    <location>
        <begin position="6"/>
        <end position="161"/>
    </location>
</feature>
<dbReference type="InterPro" id="IPR004879">
    <property type="entry name" value="Ssp411-like_TRX"/>
</dbReference>
<sequence>MQHQYTNDLINETSPYLLQHAHNPVDWKPWKPEVLEQAKRENKPLLISVGYAACHWCHVMEHESFEDSTVAAMMNEKFINIKVDREERPDVDQVYMNAVQLMTGGGGWPMNVVALPDGRPFWGGTYFPKDKWIQSLEQVHQVFIQDPKKVEEYADKLAKGMQNLDMVVPNTEEASFTKEDLKNSIESWSRYFDKGMGGMNRAPKFMMPNNQQFLLRYAFQAEDEKLMEYVDLTLTKMAYGGVFDHVGGGFSRYAVDTKWHVPHFEKMLYDNGQLASLYAEAYTATKNPLYKNVVYDILAFVERELTNEQGGFYSSLDADSLDEEGHLEEGAFYVWKKETLQKLLKDDFDLFKDYYNINDYGLWEKGNYVLIRKDSDENLLATYQISAEQLKTKVIQWKKILLDERSKRARPRLDDKTLTSWNALMLKGYVDAYKAFDEQHFLDIALANANFIVAHQMQEDGGLNHSYKDGKSTINGYLEDYAATIEAFLALYEVTLDEQWLDFSKKFADYCFDHFHDERSQLFFFTSNEDASLVTRSMEKTDNVISASNSIMAKNLFKLSHYFGDKRYFETSQQMLNNMKGDINTYPSSHANWLDLMINFAGNYYEVAVVGEDAKEKINALNKNYIPNKMIVGSEDSSKIPLLENRFVAGETYIYVCVNSACKLPTTEVKTAIEQMDPKL</sequence>
<reference evidence="4" key="1">
    <citation type="journal article" date="2019" name="Int. J. Syst. Evol. Microbiol.">
        <title>The Global Catalogue of Microorganisms (GCM) 10K type strain sequencing project: providing services to taxonomists for standard genome sequencing and annotation.</title>
        <authorList>
            <consortium name="The Broad Institute Genomics Platform"/>
            <consortium name="The Broad Institute Genome Sequencing Center for Infectious Disease"/>
            <person name="Wu L."/>
            <person name="Ma J."/>
        </authorList>
    </citation>
    <scope>NUCLEOTIDE SEQUENCE [LARGE SCALE GENOMIC DNA]</scope>
    <source>
        <strain evidence="4">CCUG 62952</strain>
    </source>
</reference>
<protein>
    <submittedName>
        <fullName evidence="3">Thioredoxin domain-containing protein</fullName>
    </submittedName>
</protein>
<dbReference type="CDD" id="cd02955">
    <property type="entry name" value="SSP411"/>
    <property type="match status" value="1"/>
</dbReference>
<dbReference type="PIRSF" id="PIRSF006402">
    <property type="entry name" value="UCP006402_thioredoxin"/>
    <property type="match status" value="1"/>
</dbReference>
<feature type="domain" description="Non-reducing end beta-L-arabinofuranosidase-like GH127 catalytic" evidence="2">
    <location>
        <begin position="423"/>
        <end position="579"/>
    </location>
</feature>
<dbReference type="InterPro" id="IPR036249">
    <property type="entry name" value="Thioredoxin-like_sf"/>
</dbReference>
<name>A0ABW3D0N0_9FLAO</name>
<dbReference type="SUPFAM" id="SSF48208">
    <property type="entry name" value="Six-hairpin glycosidases"/>
    <property type="match status" value="1"/>
</dbReference>
<evidence type="ECO:0000313" key="3">
    <source>
        <dbReference type="EMBL" id="MFD0863630.1"/>
    </source>
</evidence>
<gene>
    <name evidence="3" type="ORF">ACFQ1M_15545</name>
</gene>
<dbReference type="SUPFAM" id="SSF52833">
    <property type="entry name" value="Thioredoxin-like"/>
    <property type="match status" value="1"/>
</dbReference>
<dbReference type="PANTHER" id="PTHR42899:SF1">
    <property type="entry name" value="SPERMATOGENESIS-ASSOCIATED PROTEIN 20"/>
    <property type="match status" value="1"/>
</dbReference>
<keyword evidence="4" id="KW-1185">Reference proteome</keyword>
<evidence type="ECO:0000313" key="4">
    <source>
        <dbReference type="Proteomes" id="UP001596978"/>
    </source>
</evidence>
<dbReference type="PANTHER" id="PTHR42899">
    <property type="entry name" value="SPERMATOGENESIS-ASSOCIATED PROTEIN 20"/>
    <property type="match status" value="1"/>
</dbReference>
<dbReference type="Gene3D" id="1.50.10.20">
    <property type="match status" value="1"/>
</dbReference>
<dbReference type="EMBL" id="JBHTJH010000017">
    <property type="protein sequence ID" value="MFD0863630.1"/>
    <property type="molecule type" value="Genomic_DNA"/>
</dbReference>
<evidence type="ECO:0000259" key="2">
    <source>
        <dbReference type="Pfam" id="PF07944"/>
    </source>
</evidence>
<accession>A0ABW3D0N0</accession>
<dbReference type="Pfam" id="PF07944">
    <property type="entry name" value="Beta-AFase-like_GH127_cat"/>
    <property type="match status" value="1"/>
</dbReference>
<dbReference type="InterPro" id="IPR008928">
    <property type="entry name" value="6-hairpin_glycosidase_sf"/>
</dbReference>
<dbReference type="Pfam" id="PF03190">
    <property type="entry name" value="Thioredox_DsbH"/>
    <property type="match status" value="1"/>
</dbReference>
<evidence type="ECO:0000259" key="1">
    <source>
        <dbReference type="Pfam" id="PF03190"/>
    </source>
</evidence>
<dbReference type="Gene3D" id="3.40.30.10">
    <property type="entry name" value="Glutaredoxin"/>
    <property type="match status" value="1"/>
</dbReference>
<dbReference type="Proteomes" id="UP001596978">
    <property type="component" value="Unassembled WGS sequence"/>
</dbReference>